<keyword evidence="7" id="KW-0413">Isomerase</keyword>
<evidence type="ECO:0000256" key="2">
    <source>
        <dbReference type="ARBA" id="ARBA00004829"/>
    </source>
</evidence>
<evidence type="ECO:0000313" key="10">
    <source>
        <dbReference type="EMBL" id="PWH84721.1"/>
    </source>
</evidence>
<feature type="transmembrane region" description="Helical" evidence="8">
    <location>
        <begin position="130"/>
        <end position="149"/>
    </location>
</feature>
<dbReference type="GO" id="GO:0016117">
    <property type="term" value="P:carotenoid biosynthetic process"/>
    <property type="evidence" value="ECO:0007669"/>
    <property type="project" value="UniProtKB-KW"/>
</dbReference>
<dbReference type="RefSeq" id="WP_109360333.1">
    <property type="nucleotide sequence ID" value="NZ_QFRJ01000012.1"/>
</dbReference>
<feature type="transmembrane region" description="Helical" evidence="8">
    <location>
        <begin position="6"/>
        <end position="21"/>
    </location>
</feature>
<accession>A0A2U2XAH2</accession>
<dbReference type="Pfam" id="PF18916">
    <property type="entry name" value="Lycopene_cyc"/>
    <property type="match status" value="2"/>
</dbReference>
<reference evidence="10 11" key="2">
    <citation type="submission" date="2018-05" db="EMBL/GenBank/DDBJ databases">
        <authorList>
            <person name="Lanie J.A."/>
            <person name="Ng W.-L."/>
            <person name="Kazmierczak K.M."/>
            <person name="Andrzejewski T.M."/>
            <person name="Davidsen T.M."/>
            <person name="Wayne K.J."/>
            <person name="Tettelin H."/>
            <person name="Glass J.I."/>
            <person name="Rusch D."/>
            <person name="Podicherti R."/>
            <person name="Tsui H.-C.T."/>
            <person name="Winkler M.E."/>
        </authorList>
    </citation>
    <scope>NUCLEOTIDE SEQUENCE [LARGE SCALE GENOMIC DNA]</scope>
    <source>
        <strain evidence="10 11">C305</strain>
    </source>
</reference>
<feature type="domain" description="Lycopene cyclase" evidence="9">
    <location>
        <begin position="3"/>
        <end position="93"/>
    </location>
</feature>
<comment type="subcellular location">
    <subcellularLocation>
        <location evidence="1">Membrane</location>
        <topology evidence="1">Multi-pass membrane protein</topology>
    </subcellularLocation>
</comment>
<proteinExistence type="predicted"/>
<feature type="transmembrane region" description="Helical" evidence="8">
    <location>
        <begin position="156"/>
        <end position="179"/>
    </location>
</feature>
<evidence type="ECO:0000256" key="4">
    <source>
        <dbReference type="ARBA" id="ARBA00022746"/>
    </source>
</evidence>
<feature type="transmembrane region" description="Helical" evidence="8">
    <location>
        <begin position="106"/>
        <end position="124"/>
    </location>
</feature>
<evidence type="ECO:0000256" key="3">
    <source>
        <dbReference type="ARBA" id="ARBA00022692"/>
    </source>
</evidence>
<dbReference type="InterPro" id="IPR017825">
    <property type="entry name" value="Lycopene_cyclase_dom"/>
</dbReference>
<organism evidence="10 11">
    <name type="scientific">Brumimicrobium oceani</name>
    <dbReference type="NCBI Taxonomy" id="2100725"/>
    <lineage>
        <taxon>Bacteria</taxon>
        <taxon>Pseudomonadati</taxon>
        <taxon>Bacteroidota</taxon>
        <taxon>Flavobacteriia</taxon>
        <taxon>Flavobacteriales</taxon>
        <taxon>Crocinitomicaceae</taxon>
        <taxon>Brumimicrobium</taxon>
    </lineage>
</organism>
<evidence type="ECO:0000256" key="7">
    <source>
        <dbReference type="ARBA" id="ARBA00023235"/>
    </source>
</evidence>
<dbReference type="GO" id="GO:0016020">
    <property type="term" value="C:membrane"/>
    <property type="evidence" value="ECO:0007669"/>
    <property type="project" value="UniProtKB-SubCell"/>
</dbReference>
<keyword evidence="6 8" id="KW-0472">Membrane</keyword>
<dbReference type="GO" id="GO:0016872">
    <property type="term" value="F:intramolecular lyase activity"/>
    <property type="evidence" value="ECO:0007669"/>
    <property type="project" value="InterPro"/>
</dbReference>
<dbReference type="AlphaFoldDB" id="A0A2U2XAH2"/>
<feature type="domain" description="Lycopene cyclase" evidence="9">
    <location>
        <begin position="128"/>
        <end position="222"/>
    </location>
</feature>
<comment type="caution">
    <text evidence="10">The sequence shown here is derived from an EMBL/GenBank/DDBJ whole genome shotgun (WGS) entry which is preliminary data.</text>
</comment>
<feature type="transmembrane region" description="Helical" evidence="8">
    <location>
        <begin position="33"/>
        <end position="57"/>
    </location>
</feature>
<evidence type="ECO:0000313" key="11">
    <source>
        <dbReference type="Proteomes" id="UP000245370"/>
    </source>
</evidence>
<evidence type="ECO:0000256" key="8">
    <source>
        <dbReference type="SAM" id="Phobius"/>
    </source>
</evidence>
<keyword evidence="3 8" id="KW-0812">Transmembrane</keyword>
<evidence type="ECO:0000256" key="5">
    <source>
        <dbReference type="ARBA" id="ARBA00022989"/>
    </source>
</evidence>
<dbReference type="Proteomes" id="UP000245370">
    <property type="component" value="Unassembled WGS sequence"/>
</dbReference>
<reference evidence="10 11" key="1">
    <citation type="submission" date="2018-05" db="EMBL/GenBank/DDBJ databases">
        <title>Brumimicrobium oceani sp. nov., isolated from coastal sediment.</title>
        <authorList>
            <person name="Kou Y."/>
        </authorList>
    </citation>
    <scope>NUCLEOTIDE SEQUENCE [LARGE SCALE GENOMIC DNA]</scope>
    <source>
        <strain evidence="10 11">C305</strain>
    </source>
</reference>
<name>A0A2U2XAH2_9FLAO</name>
<sequence length="233" mass="27176">MSLYLWINVLSIAGPLFLSFDKKVHFYTHWKTLIPSILVIGSVFVAWDIYFTDIGVWGFNPTYLSGISFFNLPIEEVMFFFTIPYACVFIYEVVKAYFPKFRPVRFSYFFSLIFTISCFVLAAIHYDNWYTSVALFGAGLVNVIVYFGFTPKWYPFFIVSFFITQIPFLIVNGVLTGVATEDPVVWYNPDEIMGFRVLSIPVEDIFYNFLMLFSIVIVHEYLGQLWNQKTKST</sequence>
<evidence type="ECO:0000256" key="6">
    <source>
        <dbReference type="ARBA" id="ARBA00023136"/>
    </source>
</evidence>
<keyword evidence="11" id="KW-1185">Reference proteome</keyword>
<gene>
    <name evidence="10" type="ORF">DIT68_13445</name>
</gene>
<dbReference type="OrthoDB" id="5195186at2"/>
<evidence type="ECO:0000256" key="1">
    <source>
        <dbReference type="ARBA" id="ARBA00004141"/>
    </source>
</evidence>
<feature type="transmembrane region" description="Helical" evidence="8">
    <location>
        <begin position="77"/>
        <end position="94"/>
    </location>
</feature>
<dbReference type="EMBL" id="QFRJ01000012">
    <property type="protein sequence ID" value="PWH84721.1"/>
    <property type="molecule type" value="Genomic_DNA"/>
</dbReference>
<dbReference type="NCBIfam" id="TIGR03462">
    <property type="entry name" value="CarR_dom_SF"/>
    <property type="match status" value="1"/>
</dbReference>
<comment type="pathway">
    <text evidence="2">Carotenoid biosynthesis.</text>
</comment>
<feature type="transmembrane region" description="Helical" evidence="8">
    <location>
        <begin position="205"/>
        <end position="222"/>
    </location>
</feature>
<protein>
    <submittedName>
        <fullName evidence="10">Lycopene cyclase domain-containing protein</fullName>
    </submittedName>
</protein>
<keyword evidence="4" id="KW-0125">Carotenoid biosynthesis</keyword>
<evidence type="ECO:0000259" key="9">
    <source>
        <dbReference type="Pfam" id="PF18916"/>
    </source>
</evidence>
<keyword evidence="5 8" id="KW-1133">Transmembrane helix</keyword>
<dbReference type="GO" id="GO:0045436">
    <property type="term" value="F:lycopene beta cyclase activity"/>
    <property type="evidence" value="ECO:0007669"/>
    <property type="project" value="UniProtKB-ARBA"/>
</dbReference>